<dbReference type="Pfam" id="PF03831">
    <property type="entry name" value="YjdM"/>
    <property type="match status" value="1"/>
</dbReference>
<comment type="similarity">
    <text evidence="1">Belongs to the YjdM family.</text>
</comment>
<dbReference type="RefSeq" id="WP_053099663.1">
    <property type="nucleotide sequence ID" value="NZ_CP012358.1"/>
</dbReference>
<dbReference type="NCBIfam" id="TIGR00686">
    <property type="entry name" value="phnA"/>
    <property type="match status" value="1"/>
</dbReference>
<dbReference type="KEGG" id="pbb:AKN87_03630"/>
<evidence type="ECO:0000256" key="1">
    <source>
        <dbReference type="ARBA" id="ARBA00009248"/>
    </source>
</evidence>
<keyword evidence="5" id="KW-1185">Reference proteome</keyword>
<feature type="domain" description="Protein YjdM N-terminal" evidence="3">
    <location>
        <begin position="4"/>
        <end position="32"/>
    </location>
</feature>
<dbReference type="PATRIC" id="fig|1697052.3.peg.662"/>
<dbReference type="InterPro" id="IPR013988">
    <property type="entry name" value="YjdM_C"/>
</dbReference>
<name>A0A0K1XBY0_9GAMM</name>
<dbReference type="STRING" id="1697053.AKN87_03630"/>
<feature type="domain" description="Protein YjdM C-terminal" evidence="2">
    <location>
        <begin position="49"/>
        <end position="114"/>
    </location>
</feature>
<sequence length="114" mass="12605">MADFPACPACAEEITYPDRDHYVCATCGHEWPMEAGQDDSSSVEESKFRDAHGTPLYDGDTVTLTKDLKVKGTSTVLKVGTRITNIKLVEGDHDVDCRVNGQKFMLKSCFMKKA</sequence>
<evidence type="ECO:0000313" key="5">
    <source>
        <dbReference type="Proteomes" id="UP000063953"/>
    </source>
</evidence>
<accession>A0A0K1XBY0</accession>
<dbReference type="PANTHER" id="PTHR30305">
    <property type="entry name" value="PROTEIN YJDM-RELATED"/>
    <property type="match status" value="1"/>
</dbReference>
<dbReference type="Pfam" id="PF08274">
    <property type="entry name" value="Zn_Ribbon_YjdM"/>
    <property type="match status" value="1"/>
</dbReference>
<dbReference type="SUPFAM" id="SSF82057">
    <property type="entry name" value="Prokaryotic SH3-related domain"/>
    <property type="match status" value="1"/>
</dbReference>
<evidence type="ECO:0000259" key="2">
    <source>
        <dbReference type="Pfam" id="PF03831"/>
    </source>
</evidence>
<dbReference type="InterPro" id="IPR004624">
    <property type="entry name" value="YjdM"/>
</dbReference>
<gene>
    <name evidence="4" type="ORF">AKN88_01530</name>
</gene>
<dbReference type="AlphaFoldDB" id="A0A0K1XBY0"/>
<reference evidence="4 5" key="1">
    <citation type="journal article" date="2015" name="Genome Announc.">
        <title>Genome Sequences of Oblitimonas alkaliphila gen. nov. sp. nov. (Proposed), a Novel Bacterium of the Pseudomonadaceae Family.</title>
        <authorList>
            <person name="Lauer A.C."/>
            <person name="Nicholson A.C."/>
            <person name="Humrighouse B.W."/>
            <person name="Emery B."/>
            <person name="Drobish A."/>
            <person name="Juieng P."/>
            <person name="Loparev V."/>
            <person name="McQuiston J.R."/>
        </authorList>
    </citation>
    <scope>NUCLEOTIDE SEQUENCE [LARGE SCALE GENOMIC DNA]</scope>
    <source>
        <strain evidence="4 5">E5571</strain>
    </source>
</reference>
<dbReference type="PANTHER" id="PTHR30305:SF3">
    <property type="entry name" value="PROTEIN YJDM"/>
    <property type="match status" value="1"/>
</dbReference>
<dbReference type="GeneID" id="93983353"/>
<evidence type="ECO:0000259" key="3">
    <source>
        <dbReference type="Pfam" id="PF08274"/>
    </source>
</evidence>
<dbReference type="Gene3D" id="2.30.30.40">
    <property type="entry name" value="SH3 Domains"/>
    <property type="match status" value="1"/>
</dbReference>
<dbReference type="EMBL" id="CP012365">
    <property type="protein sequence ID" value="AKX58754.1"/>
    <property type="molecule type" value="Genomic_DNA"/>
</dbReference>
<dbReference type="OrthoDB" id="9810131at2"/>
<organism evidence="4 5">
    <name type="scientific">Thiopseudomonas alkaliphila</name>
    <dbReference type="NCBI Taxonomy" id="1697053"/>
    <lineage>
        <taxon>Bacteria</taxon>
        <taxon>Pseudomonadati</taxon>
        <taxon>Pseudomonadota</taxon>
        <taxon>Gammaproteobacteria</taxon>
        <taxon>Pseudomonadales</taxon>
        <taxon>Pseudomonadaceae</taxon>
        <taxon>Thiopseudomonas</taxon>
    </lineage>
</organism>
<dbReference type="SUPFAM" id="SSF57783">
    <property type="entry name" value="Zinc beta-ribbon"/>
    <property type="match status" value="1"/>
</dbReference>
<dbReference type="Proteomes" id="UP000063953">
    <property type="component" value="Chromosome"/>
</dbReference>
<evidence type="ECO:0000313" key="4">
    <source>
        <dbReference type="EMBL" id="AKX58754.1"/>
    </source>
</evidence>
<dbReference type="Gene3D" id="2.20.25.10">
    <property type="match status" value="1"/>
</dbReference>
<dbReference type="InterPro" id="IPR013987">
    <property type="entry name" value="YjdM_N"/>
</dbReference>
<protein>
    <submittedName>
        <fullName evidence="4">Alkylphosphonate utilization protein</fullName>
    </submittedName>
</protein>
<proteinExistence type="inferred from homology"/>